<dbReference type="RefSeq" id="WP_369202243.1">
    <property type="nucleotide sequence ID" value="NZ_JBFNXQ010000001.1"/>
</dbReference>
<dbReference type="Proteomes" id="UP001560045">
    <property type="component" value="Unassembled WGS sequence"/>
</dbReference>
<feature type="domain" description="Bacterial bifunctional deaminase-reductase C-terminal" evidence="1">
    <location>
        <begin position="9"/>
        <end position="40"/>
    </location>
</feature>
<keyword evidence="3" id="KW-1185">Reference proteome</keyword>
<evidence type="ECO:0000313" key="2">
    <source>
        <dbReference type="EMBL" id="MEX5716789.1"/>
    </source>
</evidence>
<evidence type="ECO:0000259" key="1">
    <source>
        <dbReference type="Pfam" id="PF01872"/>
    </source>
</evidence>
<dbReference type="InterPro" id="IPR024072">
    <property type="entry name" value="DHFR-like_dom_sf"/>
</dbReference>
<gene>
    <name evidence="2" type="ORF">ABQ292_00225</name>
</gene>
<comment type="caution">
    <text evidence="2">The sequence shown here is derived from an EMBL/GenBank/DDBJ whole genome shotgun (WGS) entry which is preliminary data.</text>
</comment>
<dbReference type="Gene3D" id="3.40.430.10">
    <property type="entry name" value="Dihydrofolate Reductase, subunit A"/>
    <property type="match status" value="1"/>
</dbReference>
<dbReference type="EMBL" id="JBFNXQ010000001">
    <property type="protein sequence ID" value="MEX5716789.1"/>
    <property type="molecule type" value="Genomic_DNA"/>
</dbReference>
<sequence>MAAGVRAETVVGGPDLTRQLLDAGLVDQLHVDVVPVLLGAGLGCSRGRARSPWRSWASRGSACAPACVSRWRHPRADRCT</sequence>
<dbReference type="InterPro" id="IPR002734">
    <property type="entry name" value="RibDG_C"/>
</dbReference>
<proteinExistence type="predicted"/>
<protein>
    <submittedName>
        <fullName evidence="2">Dihydrofolate reductase family protein</fullName>
    </submittedName>
</protein>
<name>A0ABV3X8C4_9ACTN</name>
<accession>A0ABV3X8C4</accession>
<organism evidence="2 3">
    <name type="scientific">Geodermatophilus maliterrae</name>
    <dbReference type="NCBI Taxonomy" id="3162531"/>
    <lineage>
        <taxon>Bacteria</taxon>
        <taxon>Bacillati</taxon>
        <taxon>Actinomycetota</taxon>
        <taxon>Actinomycetes</taxon>
        <taxon>Geodermatophilales</taxon>
        <taxon>Geodermatophilaceae</taxon>
        <taxon>Geodermatophilus</taxon>
    </lineage>
</organism>
<dbReference type="SUPFAM" id="SSF53597">
    <property type="entry name" value="Dihydrofolate reductase-like"/>
    <property type="match status" value="1"/>
</dbReference>
<evidence type="ECO:0000313" key="3">
    <source>
        <dbReference type="Proteomes" id="UP001560045"/>
    </source>
</evidence>
<reference evidence="2 3" key="1">
    <citation type="submission" date="2024-06" db="EMBL/GenBank/DDBJ databases">
        <title>Draft genome sequence of Geodermatophilus badlandi, a novel member of the Geodermatophilaceae isolated from badland sedimentary rocks in the Red desert, Wyoming, USA.</title>
        <authorList>
            <person name="Ben Tekaya S."/>
            <person name="Nouioui I."/>
            <person name="Flores G.M."/>
            <person name="Shaal M.N."/>
            <person name="Bredoire F."/>
            <person name="Basile F."/>
            <person name="Van Diepen L."/>
            <person name="Ward N.L."/>
        </authorList>
    </citation>
    <scope>NUCLEOTIDE SEQUENCE [LARGE SCALE GENOMIC DNA]</scope>
    <source>
        <strain evidence="2 3">WL48A</strain>
    </source>
</reference>
<dbReference type="Pfam" id="PF01872">
    <property type="entry name" value="RibD_C"/>
    <property type="match status" value="1"/>
</dbReference>